<accession>A0A671L5C8</accession>
<comment type="subcellular location">
    <subcellularLocation>
        <location evidence="2">Nucleus</location>
    </subcellularLocation>
</comment>
<dbReference type="GO" id="GO:0046872">
    <property type="term" value="F:metal ion binding"/>
    <property type="evidence" value="ECO:0007669"/>
    <property type="project" value="UniProtKB-KW"/>
</dbReference>
<evidence type="ECO:0000256" key="3">
    <source>
        <dbReference type="ARBA" id="ARBA00006958"/>
    </source>
</evidence>
<evidence type="ECO:0000256" key="5">
    <source>
        <dbReference type="ARBA" id="ARBA00022723"/>
    </source>
</evidence>
<dbReference type="GO" id="GO:0004518">
    <property type="term" value="F:nuclease activity"/>
    <property type="evidence" value="ECO:0007669"/>
    <property type="project" value="UniProtKB-KW"/>
</dbReference>
<name>A0A671L5C8_9TELE</name>
<sequence length="413" mass="47353">NVNENEIEQLMIIQCFAFRTIFNPFTGQQNNALLRWRKKEAWANVALIVATSVPRDVWMRQRSQDWWDQVLGTWETFNMLFEWLSPRLSYEDTNFRQAISVQKHVAVGLCWLATGAGYRTLAHLFGISDTSVCLIVREFSHAVRHEMIREYIMLPEGEELQTILLGFMNHWVFPQCAGAIDGSHIPVIDPPESHTNYFNHKGWHSVILQAIVDHSWPGSVHNSRVLRNSVIYEKAERGVLFPNMSYFFLHSSAHHAVGGPAYPLQSWLMKGYQETGNLTEDQHCFNKKLSGARMTVECAIGRLKGRWRCLSKRLDMDISLVPTIISACCTLHNMCEKHNEAYCEDPNAAGSPNVPTEAAGPLCVADTQPLKIRETLTLRKERSTFLMLNMYLFQLYSNCHFTVFPVMDKKSKI</sequence>
<keyword evidence="7" id="KW-0539">Nucleus</keyword>
<reference evidence="9" key="2">
    <citation type="submission" date="2025-09" db="UniProtKB">
        <authorList>
            <consortium name="Ensembl"/>
        </authorList>
    </citation>
    <scope>IDENTIFICATION</scope>
</reference>
<dbReference type="PANTHER" id="PTHR22930:SF206">
    <property type="entry name" value="NUCLEASE HARBI1"/>
    <property type="match status" value="1"/>
</dbReference>
<evidence type="ECO:0000256" key="4">
    <source>
        <dbReference type="ARBA" id="ARBA00022722"/>
    </source>
</evidence>
<feature type="domain" description="DDE Tnp4" evidence="8">
    <location>
        <begin position="180"/>
        <end position="333"/>
    </location>
</feature>
<keyword evidence="4" id="KW-0540">Nuclease</keyword>
<dbReference type="Proteomes" id="UP000472260">
    <property type="component" value="Unassembled WGS sequence"/>
</dbReference>
<dbReference type="Ensembl" id="ENSSANT00000016477.1">
    <property type="protein sequence ID" value="ENSSANP00000015448.1"/>
    <property type="gene ID" value="ENSSANG00000008161.1"/>
</dbReference>
<evidence type="ECO:0000313" key="10">
    <source>
        <dbReference type="Proteomes" id="UP000472260"/>
    </source>
</evidence>
<evidence type="ECO:0000259" key="8">
    <source>
        <dbReference type="Pfam" id="PF13359"/>
    </source>
</evidence>
<evidence type="ECO:0000256" key="2">
    <source>
        <dbReference type="ARBA" id="ARBA00004123"/>
    </source>
</evidence>
<keyword evidence="5" id="KW-0479">Metal-binding</keyword>
<dbReference type="PANTHER" id="PTHR22930">
    <property type="match status" value="1"/>
</dbReference>
<dbReference type="InterPro" id="IPR045249">
    <property type="entry name" value="HARBI1-like"/>
</dbReference>
<dbReference type="GO" id="GO:0005634">
    <property type="term" value="C:nucleus"/>
    <property type="evidence" value="ECO:0007669"/>
    <property type="project" value="UniProtKB-SubCell"/>
</dbReference>
<comment type="cofactor">
    <cofactor evidence="1">
        <name>a divalent metal cation</name>
        <dbReference type="ChEBI" id="CHEBI:60240"/>
    </cofactor>
</comment>
<keyword evidence="6" id="KW-0378">Hydrolase</keyword>
<evidence type="ECO:0000256" key="1">
    <source>
        <dbReference type="ARBA" id="ARBA00001968"/>
    </source>
</evidence>
<proteinExistence type="inferred from homology"/>
<dbReference type="InterPro" id="IPR027806">
    <property type="entry name" value="HARBI1_dom"/>
</dbReference>
<reference evidence="9" key="1">
    <citation type="submission" date="2025-08" db="UniProtKB">
        <authorList>
            <consortium name="Ensembl"/>
        </authorList>
    </citation>
    <scope>IDENTIFICATION</scope>
</reference>
<comment type="similarity">
    <text evidence="3">Belongs to the HARBI1 family.</text>
</comment>
<dbReference type="AlphaFoldDB" id="A0A671L5C8"/>
<evidence type="ECO:0000256" key="6">
    <source>
        <dbReference type="ARBA" id="ARBA00022801"/>
    </source>
</evidence>
<protein>
    <recommendedName>
        <fullName evidence="8">DDE Tnp4 domain-containing protein</fullName>
    </recommendedName>
</protein>
<evidence type="ECO:0000313" key="9">
    <source>
        <dbReference type="Ensembl" id="ENSSANP00000015448.1"/>
    </source>
</evidence>
<dbReference type="Pfam" id="PF13359">
    <property type="entry name" value="DDE_Tnp_4"/>
    <property type="match status" value="1"/>
</dbReference>
<organism evidence="9 10">
    <name type="scientific">Sinocyclocheilus anshuiensis</name>
    <dbReference type="NCBI Taxonomy" id="1608454"/>
    <lineage>
        <taxon>Eukaryota</taxon>
        <taxon>Metazoa</taxon>
        <taxon>Chordata</taxon>
        <taxon>Craniata</taxon>
        <taxon>Vertebrata</taxon>
        <taxon>Euteleostomi</taxon>
        <taxon>Actinopterygii</taxon>
        <taxon>Neopterygii</taxon>
        <taxon>Teleostei</taxon>
        <taxon>Ostariophysi</taxon>
        <taxon>Cypriniformes</taxon>
        <taxon>Cyprinidae</taxon>
        <taxon>Cyprininae</taxon>
        <taxon>Sinocyclocheilus</taxon>
    </lineage>
</organism>
<dbReference type="GO" id="GO:0016787">
    <property type="term" value="F:hydrolase activity"/>
    <property type="evidence" value="ECO:0007669"/>
    <property type="project" value="UniProtKB-KW"/>
</dbReference>
<keyword evidence="10" id="KW-1185">Reference proteome</keyword>
<evidence type="ECO:0000256" key="7">
    <source>
        <dbReference type="ARBA" id="ARBA00023242"/>
    </source>
</evidence>